<name>A0ABQ8HKA8_9ROSI</name>
<dbReference type="SMART" id="SM00165">
    <property type="entry name" value="UBA"/>
    <property type="match status" value="2"/>
</dbReference>
<protein>
    <recommendedName>
        <fullName evidence="2">UBA domain-containing protein</fullName>
    </recommendedName>
</protein>
<comment type="caution">
    <text evidence="3">The sequence shown here is derived from an EMBL/GenBank/DDBJ whole genome shotgun (WGS) entry which is preliminary data.</text>
</comment>
<proteinExistence type="predicted"/>
<evidence type="ECO:0000259" key="2">
    <source>
        <dbReference type="PROSITE" id="PS50030"/>
    </source>
</evidence>
<reference evidence="3 4" key="1">
    <citation type="submission" date="2021-02" db="EMBL/GenBank/DDBJ databases">
        <title>Plant Genome Project.</title>
        <authorList>
            <person name="Zhang R.-G."/>
        </authorList>
    </citation>
    <scope>NUCLEOTIDE SEQUENCE [LARGE SCALE GENOMIC DNA]</scope>
    <source>
        <tissue evidence="3">Leaves</tissue>
    </source>
</reference>
<dbReference type="Proteomes" id="UP000827721">
    <property type="component" value="Unassembled WGS sequence"/>
</dbReference>
<evidence type="ECO:0000313" key="4">
    <source>
        <dbReference type="Proteomes" id="UP000827721"/>
    </source>
</evidence>
<dbReference type="Pfam" id="PF00627">
    <property type="entry name" value="UBA"/>
    <property type="match status" value="2"/>
</dbReference>
<keyword evidence="4" id="KW-1185">Reference proteome</keyword>
<accession>A0ABQ8HKA8</accession>
<dbReference type="Gene3D" id="1.10.8.10">
    <property type="entry name" value="DNA helicase RuvA subunit, C-terminal domain"/>
    <property type="match status" value="2"/>
</dbReference>
<evidence type="ECO:0000256" key="1">
    <source>
        <dbReference type="SAM" id="MobiDB-lite"/>
    </source>
</evidence>
<evidence type="ECO:0000313" key="3">
    <source>
        <dbReference type="EMBL" id="KAH7564719.1"/>
    </source>
</evidence>
<feature type="compositionally biased region" description="Low complexity" evidence="1">
    <location>
        <begin position="142"/>
        <end position="159"/>
    </location>
</feature>
<dbReference type="PANTHER" id="PTHR12948:SF3">
    <property type="entry name" value="NEDD8 ULTIMATE BUSTER 1"/>
    <property type="match status" value="1"/>
</dbReference>
<gene>
    <name evidence="3" type="ORF">JRO89_XS09G0013500</name>
</gene>
<sequence>MDLGVAGYPLMELQVSDEAFSLVMSMGFKEHDAKRALRISNQDIGSAVDFLVEEKAKRVQQRADNNREQKQYGMTPLKKAVDLQRLKAVLEIESRKRKRHQQSTNVDIEQLVSMGFERSTAVEACGAGGSIEQIMHRLLSQSAPNTSSAANNRARSSISTPINVGPSSSGDDENVKGASTTSEIEERDLEMEDELANELTGDVFSDYDFEVTKEGKAINEYLATIDSVVNA</sequence>
<dbReference type="EMBL" id="JAFEMO010000009">
    <property type="protein sequence ID" value="KAH7564719.1"/>
    <property type="molecule type" value="Genomic_DNA"/>
</dbReference>
<feature type="domain" description="UBA" evidence="2">
    <location>
        <begin position="14"/>
        <end position="54"/>
    </location>
</feature>
<dbReference type="InterPro" id="IPR009060">
    <property type="entry name" value="UBA-like_sf"/>
</dbReference>
<feature type="compositionally biased region" description="Polar residues" evidence="1">
    <location>
        <begin position="160"/>
        <end position="169"/>
    </location>
</feature>
<dbReference type="InterPro" id="IPR039749">
    <property type="entry name" value="NUB1"/>
</dbReference>
<dbReference type="PANTHER" id="PTHR12948">
    <property type="entry name" value="NEDD8 ULTIMATE BUSTER-1 BS4 PROTEIN"/>
    <property type="match status" value="1"/>
</dbReference>
<dbReference type="SUPFAM" id="SSF46934">
    <property type="entry name" value="UBA-like"/>
    <property type="match status" value="2"/>
</dbReference>
<feature type="region of interest" description="Disordered" evidence="1">
    <location>
        <begin position="142"/>
        <end position="184"/>
    </location>
</feature>
<dbReference type="PROSITE" id="PS50030">
    <property type="entry name" value="UBA"/>
    <property type="match status" value="1"/>
</dbReference>
<dbReference type="InterPro" id="IPR015940">
    <property type="entry name" value="UBA"/>
</dbReference>
<organism evidence="3 4">
    <name type="scientific">Xanthoceras sorbifolium</name>
    <dbReference type="NCBI Taxonomy" id="99658"/>
    <lineage>
        <taxon>Eukaryota</taxon>
        <taxon>Viridiplantae</taxon>
        <taxon>Streptophyta</taxon>
        <taxon>Embryophyta</taxon>
        <taxon>Tracheophyta</taxon>
        <taxon>Spermatophyta</taxon>
        <taxon>Magnoliopsida</taxon>
        <taxon>eudicotyledons</taxon>
        <taxon>Gunneridae</taxon>
        <taxon>Pentapetalae</taxon>
        <taxon>rosids</taxon>
        <taxon>malvids</taxon>
        <taxon>Sapindales</taxon>
        <taxon>Sapindaceae</taxon>
        <taxon>Xanthoceroideae</taxon>
        <taxon>Xanthoceras</taxon>
    </lineage>
</organism>